<reference evidence="1 2" key="1">
    <citation type="journal article" date="2011" name="Stand. Genomic Sci.">
        <title>Complete genome sequence of the gliding, heparinolytic Pedobacter saltans type strain (113).</title>
        <authorList>
            <person name="Liolios K."/>
            <person name="Sikorski J."/>
            <person name="Lu M."/>
            <person name="Nolan M."/>
            <person name="Lapidus A."/>
            <person name="Lucas S."/>
            <person name="Hammon N."/>
            <person name="Deshpande S."/>
            <person name="Cheng J.F."/>
            <person name="Tapia R."/>
            <person name="Han C."/>
            <person name="Goodwin L."/>
            <person name="Pitluck S."/>
            <person name="Huntemann M."/>
            <person name="Ivanova N."/>
            <person name="Pagani I."/>
            <person name="Mavromatis K."/>
            <person name="Ovchinikova G."/>
            <person name="Pati A."/>
            <person name="Chen A."/>
            <person name="Palaniappan K."/>
            <person name="Land M."/>
            <person name="Hauser L."/>
            <person name="Brambilla E.M."/>
            <person name="Kotsyurbenko O."/>
            <person name="Rohde M."/>
            <person name="Tindall B.J."/>
            <person name="Abt B."/>
            <person name="Goker M."/>
            <person name="Detter J.C."/>
            <person name="Woyke T."/>
            <person name="Bristow J."/>
            <person name="Eisen J.A."/>
            <person name="Markowitz V."/>
            <person name="Hugenholtz P."/>
            <person name="Klenk H.P."/>
            <person name="Kyrpides N.C."/>
        </authorList>
    </citation>
    <scope>NUCLEOTIDE SEQUENCE [LARGE SCALE GENOMIC DNA]</scope>
    <source>
        <strain evidence="2">ATCC 51119 / DSM 12145 / JCM 21818 / LMG 10337 / NBRC 100064 / NCIMB 13643</strain>
    </source>
</reference>
<dbReference type="STRING" id="762903.Pedsa_2500"/>
<keyword evidence="2" id="KW-1185">Reference proteome</keyword>
<proteinExistence type="predicted"/>
<name>F0SEX9_PSESL</name>
<dbReference type="OrthoDB" id="976022at2"/>
<gene>
    <name evidence="1" type="ordered locus">Pedsa_2500</name>
</gene>
<evidence type="ECO:0000313" key="2">
    <source>
        <dbReference type="Proteomes" id="UP000000310"/>
    </source>
</evidence>
<dbReference type="KEGG" id="psn:Pedsa_2500"/>
<reference evidence="2" key="2">
    <citation type="submission" date="2011-02" db="EMBL/GenBank/DDBJ databases">
        <title>The complete genome of Pedobacter saltans DSM 12145.</title>
        <authorList>
            <consortium name="US DOE Joint Genome Institute (JGI-PGF)"/>
            <person name="Lucas S."/>
            <person name="Copeland A."/>
            <person name="Lapidus A."/>
            <person name="Bruce D."/>
            <person name="Goodwin L."/>
            <person name="Pitluck S."/>
            <person name="Kyrpides N."/>
            <person name="Mavromatis K."/>
            <person name="Pagani I."/>
            <person name="Ivanova N."/>
            <person name="Ovchinnikova G."/>
            <person name="Lu M."/>
            <person name="Detter J.C."/>
            <person name="Han C."/>
            <person name="Land M."/>
            <person name="Hauser L."/>
            <person name="Markowitz V."/>
            <person name="Cheng J.-F."/>
            <person name="Hugenholtz P."/>
            <person name="Woyke T."/>
            <person name="Wu D."/>
            <person name="Tindall B."/>
            <person name="Pomrenke H.G."/>
            <person name="Brambilla E."/>
            <person name="Klenk H.-P."/>
            <person name="Eisen J.A."/>
        </authorList>
    </citation>
    <scope>NUCLEOTIDE SEQUENCE [LARGE SCALE GENOMIC DNA]</scope>
    <source>
        <strain evidence="2">ATCC 51119 / DSM 12145 / JCM 21818 / LMG 10337 / NBRC 100064 / NCIMB 13643</strain>
    </source>
</reference>
<protein>
    <submittedName>
        <fullName evidence="1">Protein involved in gliding motility GldB</fullName>
    </submittedName>
</protein>
<dbReference type="Proteomes" id="UP000000310">
    <property type="component" value="Chromosome"/>
</dbReference>
<dbReference type="NCBIfam" id="TIGR03514">
    <property type="entry name" value="GldB_lipo"/>
    <property type="match status" value="1"/>
</dbReference>
<dbReference type="Pfam" id="PF25594">
    <property type="entry name" value="GldB_lipo"/>
    <property type="match status" value="1"/>
</dbReference>
<dbReference type="RefSeq" id="WP_013633530.1">
    <property type="nucleotide sequence ID" value="NC_015177.1"/>
</dbReference>
<dbReference type="AlphaFoldDB" id="F0SEX9"/>
<dbReference type="eggNOG" id="COG5504">
    <property type="taxonomic scope" value="Bacteria"/>
</dbReference>
<accession>F0SEX9</accession>
<dbReference type="EMBL" id="CP002545">
    <property type="protein sequence ID" value="ADY53045.1"/>
    <property type="molecule type" value="Genomic_DNA"/>
</dbReference>
<organism evidence="1 2">
    <name type="scientific">Pseudopedobacter saltans (strain ATCC 51119 / DSM 12145 / JCM 21818 / CCUG 39354 / LMG 10337 / NBRC 100064 / NCIMB 13643)</name>
    <name type="common">Pedobacter saltans</name>
    <dbReference type="NCBI Taxonomy" id="762903"/>
    <lineage>
        <taxon>Bacteria</taxon>
        <taxon>Pseudomonadati</taxon>
        <taxon>Bacteroidota</taxon>
        <taxon>Sphingobacteriia</taxon>
        <taxon>Sphingobacteriales</taxon>
        <taxon>Sphingobacteriaceae</taxon>
        <taxon>Pseudopedobacter</taxon>
    </lineage>
</organism>
<sequence>MSPFFVNSVKFSFFFLISLICLSSCNQEKKIDISNIQIDLTIERFDKDLAKVNPDSLSTQLPILEKRYGAFYHDYFSKILNLGQTNDTSHYTLVKQILTGSAYKDLQHETDSIFPSLKMVEPDIIDAFKHIKYYYPKQKFPKIITYISGFQVQTPIGIDYVGVGLDMFLGEKSKFYPAVVESIPRYISRRFTPKNIAPRIVEVITREEMFPEQDLHQLLDKMIFQGKLMYFMKAVQPDLADSTIIGYSKQQIDWANQFESDIWAYFLQENLLYESDYLKTQKYLSEAPFTPGLGSHNDSAPKLGVFTGWQIVKKYMKENPEVSLQDLMSENDFQKILKQSRYRPEHKK</sequence>
<dbReference type="HOGENOM" id="CLU_070771_0_0_10"/>
<evidence type="ECO:0000313" key="1">
    <source>
        <dbReference type="EMBL" id="ADY53045.1"/>
    </source>
</evidence>
<dbReference type="InterPro" id="IPR019853">
    <property type="entry name" value="GldB-like"/>
</dbReference>